<evidence type="ECO:0000313" key="1">
    <source>
        <dbReference type="EMBL" id="SKA90193.1"/>
    </source>
</evidence>
<dbReference type="OrthoDB" id="9998515at2"/>
<evidence type="ECO:0000313" key="2">
    <source>
        <dbReference type="Proteomes" id="UP000190105"/>
    </source>
</evidence>
<keyword evidence="2" id="KW-1185">Reference proteome</keyword>
<organism evidence="1 2">
    <name type="scientific">Caloramator quimbayensis</name>
    <dbReference type="NCBI Taxonomy" id="1147123"/>
    <lineage>
        <taxon>Bacteria</taxon>
        <taxon>Bacillati</taxon>
        <taxon>Bacillota</taxon>
        <taxon>Clostridia</taxon>
        <taxon>Eubacteriales</taxon>
        <taxon>Clostridiaceae</taxon>
        <taxon>Caloramator</taxon>
    </lineage>
</organism>
<protein>
    <submittedName>
        <fullName evidence="1">Uncharacterized protein</fullName>
    </submittedName>
</protein>
<reference evidence="2" key="1">
    <citation type="submission" date="2017-02" db="EMBL/GenBank/DDBJ databases">
        <authorList>
            <person name="Varghese N."/>
            <person name="Submissions S."/>
        </authorList>
    </citation>
    <scope>NUCLEOTIDE SEQUENCE [LARGE SCALE GENOMIC DNA]</scope>
    <source>
        <strain evidence="2">USBA 833</strain>
    </source>
</reference>
<accession>A0A1T4XLC7</accession>
<dbReference type="EMBL" id="FUYH01000010">
    <property type="protein sequence ID" value="SKA90193.1"/>
    <property type="molecule type" value="Genomic_DNA"/>
</dbReference>
<proteinExistence type="predicted"/>
<dbReference type="Proteomes" id="UP000190105">
    <property type="component" value="Unassembled WGS sequence"/>
</dbReference>
<dbReference type="AlphaFoldDB" id="A0A1T4XLC7"/>
<sequence>MKENEVHQFLKLISSLNINPYAENLRLRQNDERIKILNVLKDFLPDDKQIIIDDIIKTFSTIDEEDNSKINDDIETLHQDGNLES</sequence>
<dbReference type="STRING" id="1147123.SAMN05443428_11050"/>
<gene>
    <name evidence="1" type="ORF">SAMN05443428_11050</name>
</gene>
<dbReference type="RefSeq" id="WP_078696582.1">
    <property type="nucleotide sequence ID" value="NZ_FUYH01000010.1"/>
</dbReference>
<name>A0A1T4XLC7_9CLOT</name>